<dbReference type="InterPro" id="IPR000477">
    <property type="entry name" value="RT_dom"/>
</dbReference>
<organism evidence="2">
    <name type="scientific">Tanacetum cinerariifolium</name>
    <name type="common">Dalmatian daisy</name>
    <name type="synonym">Chrysanthemum cinerariifolium</name>
    <dbReference type="NCBI Taxonomy" id="118510"/>
    <lineage>
        <taxon>Eukaryota</taxon>
        <taxon>Viridiplantae</taxon>
        <taxon>Streptophyta</taxon>
        <taxon>Embryophyta</taxon>
        <taxon>Tracheophyta</taxon>
        <taxon>Spermatophyta</taxon>
        <taxon>Magnoliopsida</taxon>
        <taxon>eudicotyledons</taxon>
        <taxon>Gunneridae</taxon>
        <taxon>Pentapetalae</taxon>
        <taxon>asterids</taxon>
        <taxon>campanulids</taxon>
        <taxon>Asterales</taxon>
        <taxon>Asteraceae</taxon>
        <taxon>Asteroideae</taxon>
        <taxon>Anthemideae</taxon>
        <taxon>Anthemidinae</taxon>
        <taxon>Tanacetum</taxon>
    </lineage>
</organism>
<dbReference type="Pfam" id="PF00078">
    <property type="entry name" value="RVT_1"/>
    <property type="match status" value="1"/>
</dbReference>
<proteinExistence type="predicted"/>
<dbReference type="PANTHER" id="PTHR33116">
    <property type="entry name" value="REVERSE TRANSCRIPTASE ZINC-BINDING DOMAIN-CONTAINING PROTEIN-RELATED-RELATED"/>
    <property type="match status" value="1"/>
</dbReference>
<comment type="caution">
    <text evidence="2">The sequence shown here is derived from an EMBL/GenBank/DDBJ whole genome shotgun (WGS) entry which is preliminary data.</text>
</comment>
<feature type="domain" description="Reverse transcriptase" evidence="1">
    <location>
        <begin position="190"/>
        <end position="469"/>
    </location>
</feature>
<evidence type="ECO:0000313" key="2">
    <source>
        <dbReference type="EMBL" id="GEU59262.1"/>
    </source>
</evidence>
<dbReference type="Pfam" id="PF13966">
    <property type="entry name" value="zf-RVT"/>
    <property type="match status" value="1"/>
</dbReference>
<reference evidence="2" key="1">
    <citation type="journal article" date="2019" name="Sci. Rep.">
        <title>Draft genome of Tanacetum cinerariifolium, the natural source of mosquito coil.</title>
        <authorList>
            <person name="Yamashiro T."/>
            <person name="Shiraishi A."/>
            <person name="Satake H."/>
            <person name="Nakayama K."/>
        </authorList>
    </citation>
    <scope>NUCLEOTIDE SEQUENCE</scope>
</reference>
<sequence>MAASVIPILSDSYEESVGSHVLRVILFGAIYAIIPVVHAEVPIVPADPLVFLGKGENSPVKGVSLGPMDSCIQDSWSKILGNSYSDEEALYVQAFNDAVLLEERFLKHKAKVDWLRDGDANTAYFHKSVKSRVNDVAAIEMIREVSDQEIKDAIFSIGNDKSPGPDGYTAAFFKEVWDIISKDIMLAIREFFVNGKLLKELNLTIIALMPKVSSLARVNDYRPISCCNVLFKCISKIIANRIKESLKTLVSSNQSAFVPGRNIADNSLLTEELMHNYHLDRGPPRCAFKVDIQKAYDTVDWNFLKVILLGFGFHDRLVGWIMECVTSTSFSININGLLHGYFNGKRGLHQGDPLSPYLFTLVMEILTLMIRRRVQSSDSFMYHRYCSKLEIVNLCFADDLFLFAHGDTSSTKVIMKALDEFKNVSGLTPSLPKSKAYFCNVLNHVKLSILQILPFEEDRLPVKYLGVPLVSSGLIIRDCKELIEKVQNRVDNWKNKSLYIVVRAEKVKPKLRGMLFVFRERKAVLGGFNHATTLSEVIVDGHFIWPNAWHSSFPDLNSIVVPILRIGVRDKPKLRNLDGVFKPFSVSAVWHVIRPRGDVVLWYHCVWFTGYIPRHAFNMWLIMKRRLKTQDMLRAWDNVDTTKVSCALCELQADSHDHLFFECLFSTQVWHKVRVMAGLPSANPLMDSIIHDILPFANRKNSKSVCSKLVLAASAYFIWQERNNRLFRNERRSVDQVVECILNSMRLKLVSCRWKKSKAAMSGLVTVWHVTRFVRGNFPLYPKKVGKFTFSSDFVILKIEEDNKVPLILGRPFLHTVDAVIQVKQKQLNLRVETERMIFNIVSAMKHSYSNNDTCFSVDVIDEILEQDFEALLDE</sequence>
<evidence type="ECO:0000259" key="1">
    <source>
        <dbReference type="PROSITE" id="PS50878"/>
    </source>
</evidence>
<dbReference type="CDD" id="cd01650">
    <property type="entry name" value="RT_nLTR_like"/>
    <property type="match status" value="1"/>
</dbReference>
<dbReference type="AlphaFoldDB" id="A0A6L2LF89"/>
<gene>
    <name evidence="2" type="ORF">Tci_031240</name>
</gene>
<accession>A0A6L2LF89</accession>
<dbReference type="PROSITE" id="PS50878">
    <property type="entry name" value="RT_POL"/>
    <property type="match status" value="1"/>
</dbReference>
<dbReference type="PANTHER" id="PTHR33116:SF84">
    <property type="entry name" value="RNA-DIRECTED DNA POLYMERASE"/>
    <property type="match status" value="1"/>
</dbReference>
<dbReference type="InterPro" id="IPR026960">
    <property type="entry name" value="RVT-Znf"/>
</dbReference>
<dbReference type="InterPro" id="IPR043502">
    <property type="entry name" value="DNA/RNA_pol_sf"/>
</dbReference>
<protein>
    <recommendedName>
        <fullName evidence="1">Reverse transcriptase domain-containing protein</fullName>
    </recommendedName>
</protein>
<dbReference type="InterPro" id="IPR021109">
    <property type="entry name" value="Peptidase_aspartic_dom_sf"/>
</dbReference>
<dbReference type="SUPFAM" id="SSF56672">
    <property type="entry name" value="DNA/RNA polymerases"/>
    <property type="match status" value="1"/>
</dbReference>
<dbReference type="Gene3D" id="2.40.70.10">
    <property type="entry name" value="Acid Proteases"/>
    <property type="match status" value="1"/>
</dbReference>
<name>A0A6L2LF89_TANCI</name>
<dbReference type="EMBL" id="BKCJ010004142">
    <property type="protein sequence ID" value="GEU59262.1"/>
    <property type="molecule type" value="Genomic_DNA"/>
</dbReference>